<dbReference type="PANTHER" id="PTHR19959">
    <property type="entry name" value="KINESIN LIGHT CHAIN"/>
    <property type="match status" value="1"/>
</dbReference>
<evidence type="ECO:0000313" key="3">
    <source>
        <dbReference type="EMBL" id="EPS45867.1"/>
    </source>
</evidence>
<dbReference type="SUPFAM" id="SSF81901">
    <property type="entry name" value="HCP-like"/>
    <property type="match status" value="1"/>
</dbReference>
<evidence type="ECO:0000256" key="1">
    <source>
        <dbReference type="SAM" id="MobiDB-lite"/>
    </source>
</evidence>
<dbReference type="InterPro" id="IPR012344">
    <property type="entry name" value="Matrix_HIV/RSV_N"/>
</dbReference>
<dbReference type="SUPFAM" id="SSF48452">
    <property type="entry name" value="TPR-like"/>
    <property type="match status" value="3"/>
</dbReference>
<organism evidence="3 4">
    <name type="scientific">Dactylellina haptotyla (strain CBS 200.50)</name>
    <name type="common">Nematode-trapping fungus</name>
    <name type="synonym">Monacrosporium haptotylum</name>
    <dbReference type="NCBI Taxonomy" id="1284197"/>
    <lineage>
        <taxon>Eukaryota</taxon>
        <taxon>Fungi</taxon>
        <taxon>Dikarya</taxon>
        <taxon>Ascomycota</taxon>
        <taxon>Pezizomycotina</taxon>
        <taxon>Orbiliomycetes</taxon>
        <taxon>Orbiliales</taxon>
        <taxon>Orbiliaceae</taxon>
        <taxon>Dactylellina</taxon>
    </lineage>
</organism>
<dbReference type="Gene3D" id="1.10.150.90">
    <property type="entry name" value="Immunodeficiency lentiviruses, gag gene matrix protein p17"/>
    <property type="match status" value="4"/>
</dbReference>
<dbReference type="InterPro" id="IPR024983">
    <property type="entry name" value="CHAT_dom"/>
</dbReference>
<dbReference type="Gene3D" id="1.25.40.10">
    <property type="entry name" value="Tetratricopeptide repeat domain"/>
    <property type="match status" value="2"/>
</dbReference>
<feature type="compositionally biased region" description="Polar residues" evidence="1">
    <location>
        <begin position="928"/>
        <end position="939"/>
    </location>
</feature>
<gene>
    <name evidence="3" type="ORF">H072_279</name>
</gene>
<dbReference type="Pfam" id="PF12770">
    <property type="entry name" value="CHAT"/>
    <property type="match status" value="1"/>
</dbReference>
<dbReference type="Proteomes" id="UP000015100">
    <property type="component" value="Unassembled WGS sequence"/>
</dbReference>
<name>S8CDZ3_DACHA</name>
<dbReference type="STRING" id="1284197.S8CDZ3"/>
<dbReference type="eggNOG" id="KOG4626">
    <property type="taxonomic scope" value="Eukaryota"/>
</dbReference>
<dbReference type="PANTHER" id="PTHR19959:SF119">
    <property type="entry name" value="FUNGAL LIPASE-LIKE DOMAIN-CONTAINING PROTEIN"/>
    <property type="match status" value="1"/>
</dbReference>
<dbReference type="OMA" id="GHAHLPK"/>
<feature type="domain" description="CHAT" evidence="2">
    <location>
        <begin position="1054"/>
        <end position="1359"/>
    </location>
</feature>
<dbReference type="OrthoDB" id="9991317at2759"/>
<keyword evidence="4" id="KW-1185">Reference proteome</keyword>
<reference evidence="3 4" key="1">
    <citation type="journal article" date="2013" name="PLoS Genet.">
        <title>Genomic mechanisms accounting for the adaptation to parasitism in nematode-trapping fungi.</title>
        <authorList>
            <person name="Meerupati T."/>
            <person name="Andersson K.M."/>
            <person name="Friman E."/>
            <person name="Kumar D."/>
            <person name="Tunlid A."/>
            <person name="Ahren D."/>
        </authorList>
    </citation>
    <scope>NUCLEOTIDE SEQUENCE [LARGE SCALE GENOMIC DNA]</scope>
    <source>
        <strain evidence="3 4">CBS 200.50</strain>
    </source>
</reference>
<dbReference type="EMBL" id="AQGS01000003">
    <property type="protein sequence ID" value="EPS45867.1"/>
    <property type="molecule type" value="Genomic_DNA"/>
</dbReference>
<evidence type="ECO:0000259" key="2">
    <source>
        <dbReference type="Pfam" id="PF12770"/>
    </source>
</evidence>
<dbReference type="HOGENOM" id="CLU_001305_0_0_1"/>
<dbReference type="InterPro" id="IPR011990">
    <property type="entry name" value="TPR-like_helical_dom_sf"/>
</dbReference>
<proteinExistence type="predicted"/>
<accession>S8CDZ3</accession>
<protein>
    <recommendedName>
        <fullName evidence="2">CHAT domain-containing protein</fullName>
    </recommendedName>
</protein>
<comment type="caution">
    <text evidence="3">The sequence shown here is derived from an EMBL/GenBank/DDBJ whole genome shotgun (WGS) entry which is preliminary data.</text>
</comment>
<feature type="region of interest" description="Disordered" evidence="1">
    <location>
        <begin position="923"/>
        <end position="950"/>
    </location>
</feature>
<evidence type="ECO:0000313" key="4">
    <source>
        <dbReference type="Proteomes" id="UP000015100"/>
    </source>
</evidence>
<reference evidence="4" key="2">
    <citation type="submission" date="2013-04" db="EMBL/GenBank/DDBJ databases">
        <title>Genomic mechanisms accounting for the adaptation to parasitism in nematode-trapping fungi.</title>
        <authorList>
            <person name="Ahren D.G."/>
        </authorList>
    </citation>
    <scope>NUCLEOTIDE SEQUENCE [LARGE SCALE GENOMIC DNA]</scope>
    <source>
        <strain evidence="4">CBS 200.50</strain>
    </source>
</reference>
<sequence>MQPFDIDPEITSSLDELDDEELENFAESQLEPQEQGPVNSKQVELYIYTCFLIFRKRHSPKYLEQAIHQTGGWIAKLGVDPDNERRLQILDFLSAWMIQSGFISATDTASPLLEDSQEIQPDFIPEMSIQIPEQHDVAIQLMRNYEQTGVLGTLNKAISIMQQNVELAGKYITPDILNDLGVMLGMRFERTGAMDDLSCAIEAANMAVNATPQDDPTWASCLNGLGNRLGRRYERTGSIDDINRAVEVASMALDATPQDHPNRASRLGNLGNLLEMRFEQTGSSSMEDINRAIEITDMALDLIPHDHPNRARYLNNLGNQLEARFNRTGSVNDLDRAVEAADMAVNATPQDHPFRAGRLGNLGTRLGTRFERTGSIEDLNRAIEIANIAINITPHDHPNRASYLNNLGNQFISRFEQTGSVEDLNRAIEVTDMAVNSTPPDHPNWSRYLHSFGISLRKRFERTGSMEDLNRSVEAADMAVNAVPQNHFNWSSRLNSLGVRLTARFGRTSSMNDLNRAIKAADMAVDSTPRDHPDRAVYLKNLGISLGTRYDRTGSIEDLNRAIEVTDMAVGATPQDHPDRAHHLDSLGHHLRKRFERSGSIDDIDRAVKAAEMAVEAIPQNNPSRAGLLSNLSNQLGTRFSRTKIVDDIKRAVEAADMAVNATPKDHPRRADHLNSLGLWLGRQYERTGVIEDINRAIEIANMAVNATPQDHPDRPRHLNNLAIWLQTRFDRTGSMDDLSSAIEAADMAVNIAPQDLPNRITYFYNLGNQLMNRFELIGSIDDLNRALSSYTEGWHCRSAPPSLRIQSAWKAADILAAQQDWETSSLLLEEAIKLFPVVSPRSLKHTDKQSMLAKFAGLASMAAALSLNAGRVNSALQTLELGRGVIAGLLMEMRVDISDLKHQHPDLANEFVFLRDALDSPEDRSKSSILSDNIPSMRSQKESQTEPQIELQIEPQKESRYELDRRLSGLIATIRSKPGFDNFLLPPTETEMKNAACFGPIVVINVSPYRCDAFLIERNQIRILELPNLIPKDAHSKARDLPVHPNASFLVTETLEWLWDVLCRPILDALGFKHAISDDNWPRIWWIPTGLLSKLPLHAAGYHEQGETVLDRVMSSYASSIKALIYGRQHHVQSLTGPGNNRALLVAMKQTPDLGVANQFLPFVEDEVNMLKELCPSLQLEPIIPTLQKDDVLKQMQECKLFHFAGHGSSHPTEPSQSYLLLKDWKINPLTVGDIRDCNFQEKPFLGYLSACLTGANEAEELADEGIHLVSSFQLAGFRHVIGALWEVSDEQCVDVARIFYETIRDEGMTDEAVCRGLHRALRSLRGRDIGEVEARNAKSWNVAGSMNLHWAPYIHFGV</sequence>